<organism evidence="2">
    <name type="scientific">Telmatobacter sp. DSM 110680</name>
    <dbReference type="NCBI Taxonomy" id="3036704"/>
    <lineage>
        <taxon>Bacteria</taxon>
        <taxon>Pseudomonadati</taxon>
        <taxon>Acidobacteriota</taxon>
        <taxon>Terriglobia</taxon>
        <taxon>Terriglobales</taxon>
        <taxon>Acidobacteriaceae</taxon>
        <taxon>Telmatobacter</taxon>
    </lineage>
</organism>
<sequence length="215" mass="22578">MESTTANEVVPPGARYTLYPVIGMLDPLGALQVSSTSCGLPVPLRDTVKVGFVGELLLMDNWPVYEPATPGSNCTLSVRDCPGLSVAGSVVPDTEKPLPLTFTELTVTGEVPVELKTTGCDTGVFNRTLPNDSELPFTLRAAVPVEGASVMLKVVDRPPNWAVITAAWFVATLATFALNPALVAPALTVTSLGTTTAGLLLVRATWNLLMAGDVR</sequence>
<dbReference type="EMBL" id="CP121196">
    <property type="protein sequence ID" value="XBH15639.1"/>
    <property type="molecule type" value="Genomic_DNA"/>
</dbReference>
<keyword evidence="1" id="KW-0812">Transmembrane</keyword>
<feature type="transmembrane region" description="Helical" evidence="1">
    <location>
        <begin position="161"/>
        <end position="178"/>
    </location>
</feature>
<feature type="transmembrane region" description="Helical" evidence="1">
    <location>
        <begin position="184"/>
        <end position="206"/>
    </location>
</feature>
<reference evidence="2" key="1">
    <citation type="submission" date="2023-03" db="EMBL/GenBank/DDBJ databases">
        <title>Edaphobacter sp.</title>
        <authorList>
            <person name="Huber K.J."/>
            <person name="Papendorf J."/>
            <person name="Pilke C."/>
            <person name="Bunk B."/>
            <person name="Sproeer C."/>
            <person name="Pester M."/>
        </authorList>
    </citation>
    <scope>NUCLEOTIDE SEQUENCE</scope>
    <source>
        <strain evidence="2">DSM 110680</strain>
    </source>
</reference>
<keyword evidence="1" id="KW-1133">Transmembrane helix</keyword>
<protein>
    <submittedName>
        <fullName evidence="2">Uncharacterized protein</fullName>
    </submittedName>
</protein>
<evidence type="ECO:0000256" key="1">
    <source>
        <dbReference type="SAM" id="Phobius"/>
    </source>
</evidence>
<evidence type="ECO:0000313" key="2">
    <source>
        <dbReference type="EMBL" id="XBH15639.1"/>
    </source>
</evidence>
<name>A0AAU7DE83_9BACT</name>
<dbReference type="AlphaFoldDB" id="A0AAU7DE83"/>
<accession>A0AAU7DE83</accession>
<keyword evidence="1" id="KW-0472">Membrane</keyword>
<dbReference type="RefSeq" id="WP_348260873.1">
    <property type="nucleotide sequence ID" value="NZ_CP121196.1"/>
</dbReference>
<proteinExistence type="predicted"/>
<gene>
    <name evidence="2" type="ORF">P8935_13780</name>
</gene>